<name>A0A840V5K2_9BACT</name>
<comment type="caution">
    <text evidence="1">The sequence shown here is derived from an EMBL/GenBank/DDBJ whole genome shotgun (WGS) entry which is preliminary data.</text>
</comment>
<proteinExistence type="predicted"/>
<evidence type="ECO:0000313" key="2">
    <source>
        <dbReference type="Proteomes" id="UP000557717"/>
    </source>
</evidence>
<reference evidence="1 2" key="1">
    <citation type="submission" date="2020-08" db="EMBL/GenBank/DDBJ databases">
        <title>Genomic Encyclopedia of Type Strains, Phase IV (KMG-IV): sequencing the most valuable type-strain genomes for metagenomic binning, comparative biology and taxonomic classification.</title>
        <authorList>
            <person name="Goeker M."/>
        </authorList>
    </citation>
    <scope>NUCLEOTIDE SEQUENCE [LARGE SCALE GENOMIC DNA]</scope>
    <source>
        <strain evidence="1 2">YC6886</strain>
    </source>
</reference>
<accession>A0A840V5K2</accession>
<organism evidence="1 2">
    <name type="scientific">Haloferula luteola</name>
    <dbReference type="NCBI Taxonomy" id="595692"/>
    <lineage>
        <taxon>Bacteria</taxon>
        <taxon>Pseudomonadati</taxon>
        <taxon>Verrucomicrobiota</taxon>
        <taxon>Verrucomicrobiia</taxon>
        <taxon>Verrucomicrobiales</taxon>
        <taxon>Verrucomicrobiaceae</taxon>
        <taxon>Haloferula</taxon>
    </lineage>
</organism>
<gene>
    <name evidence="1" type="ORF">HNR46_001138</name>
</gene>
<dbReference type="RefSeq" id="WP_184016600.1">
    <property type="nucleotide sequence ID" value="NZ_JACHFD010000004.1"/>
</dbReference>
<dbReference type="AlphaFoldDB" id="A0A840V5K2"/>
<sequence>MIRLLLAALPFCLASCFSPMGGVERRAQDRIMLVREDPPTLGVRRLRQQASTHHDLAAFIRERGDPDFIAETSSDDRQYLILYYLHQRQAWACRSWRDQGEAIEFAGPYEITKKESEILAALKKNSVQSTRSGIAHGQLVTP</sequence>
<protein>
    <submittedName>
        <fullName evidence="1">Uncharacterized protein</fullName>
    </submittedName>
</protein>
<keyword evidence="2" id="KW-1185">Reference proteome</keyword>
<evidence type="ECO:0000313" key="1">
    <source>
        <dbReference type="EMBL" id="MBB5350904.1"/>
    </source>
</evidence>
<dbReference type="EMBL" id="JACHFD010000004">
    <property type="protein sequence ID" value="MBB5350904.1"/>
    <property type="molecule type" value="Genomic_DNA"/>
</dbReference>
<dbReference type="Proteomes" id="UP000557717">
    <property type="component" value="Unassembled WGS sequence"/>
</dbReference>